<feature type="region of interest" description="Disordered" evidence="1">
    <location>
        <begin position="160"/>
        <end position="186"/>
    </location>
</feature>
<feature type="compositionally biased region" description="Polar residues" evidence="1">
    <location>
        <begin position="1"/>
        <end position="10"/>
    </location>
</feature>
<feature type="transmembrane region" description="Helical" evidence="2">
    <location>
        <begin position="44"/>
        <end position="65"/>
    </location>
</feature>
<dbReference type="STRING" id="185761.SAMN05660282_00378"/>
<organism evidence="3 4">
    <name type="scientific">Corynebacterium spheniscorum</name>
    <dbReference type="NCBI Taxonomy" id="185761"/>
    <lineage>
        <taxon>Bacteria</taxon>
        <taxon>Bacillati</taxon>
        <taxon>Actinomycetota</taxon>
        <taxon>Actinomycetes</taxon>
        <taxon>Mycobacteriales</taxon>
        <taxon>Corynebacteriaceae</taxon>
        <taxon>Corynebacterium</taxon>
    </lineage>
</organism>
<name>A0A1I2QED9_9CORY</name>
<feature type="compositionally biased region" description="Basic and acidic residues" evidence="1">
    <location>
        <begin position="120"/>
        <end position="132"/>
    </location>
</feature>
<reference evidence="3 4" key="1">
    <citation type="submission" date="2016-10" db="EMBL/GenBank/DDBJ databases">
        <authorList>
            <person name="de Groot N.N."/>
        </authorList>
    </citation>
    <scope>NUCLEOTIDE SEQUENCE [LARGE SCALE GENOMIC DNA]</scope>
    <source>
        <strain>J11</strain>
        <strain evidence="4">PG 39</strain>
    </source>
</reference>
<dbReference type="Proteomes" id="UP000199065">
    <property type="component" value="Unassembled WGS sequence"/>
</dbReference>
<evidence type="ECO:0000313" key="4">
    <source>
        <dbReference type="Proteomes" id="UP000199065"/>
    </source>
</evidence>
<dbReference type="EMBL" id="FOPJ01000002">
    <property type="protein sequence ID" value="SFG25729.1"/>
    <property type="molecule type" value="Genomic_DNA"/>
</dbReference>
<keyword evidence="2" id="KW-1133">Transmembrane helix</keyword>
<gene>
    <name evidence="3" type="ORF">SAMN05660282_00378</name>
</gene>
<proteinExistence type="predicted"/>
<keyword evidence="4" id="KW-1185">Reference proteome</keyword>
<protein>
    <submittedName>
        <fullName evidence="3">DNA-binding transcriptional regulator of glucitol operon</fullName>
    </submittedName>
</protein>
<dbReference type="AlphaFoldDB" id="A0A1I2QED9"/>
<feature type="region of interest" description="Disordered" evidence="1">
    <location>
        <begin position="111"/>
        <end position="134"/>
    </location>
</feature>
<evidence type="ECO:0000313" key="3">
    <source>
        <dbReference type="EMBL" id="SFG25729.1"/>
    </source>
</evidence>
<keyword evidence="3" id="KW-0238">DNA-binding</keyword>
<evidence type="ECO:0000256" key="2">
    <source>
        <dbReference type="SAM" id="Phobius"/>
    </source>
</evidence>
<keyword evidence="2" id="KW-0472">Membrane</keyword>
<dbReference type="RefSeq" id="WP_223845990.1">
    <property type="nucleotide sequence ID" value="NZ_FOPJ01000002.1"/>
</dbReference>
<feature type="region of interest" description="Disordered" evidence="1">
    <location>
        <begin position="1"/>
        <end position="33"/>
    </location>
</feature>
<evidence type="ECO:0000256" key="1">
    <source>
        <dbReference type="SAM" id="MobiDB-lite"/>
    </source>
</evidence>
<keyword evidence="2" id="KW-0812">Transmembrane</keyword>
<accession>A0A1I2QED9</accession>
<feature type="transmembrane region" description="Helical" evidence="2">
    <location>
        <begin position="77"/>
        <end position="95"/>
    </location>
</feature>
<dbReference type="GO" id="GO:0003677">
    <property type="term" value="F:DNA binding"/>
    <property type="evidence" value="ECO:0007669"/>
    <property type="project" value="UniProtKB-KW"/>
</dbReference>
<sequence>MAADQTNDSETPNTQPPAQPETQPAAQPAPDPALKPKELKRVKVGHVLFLILAVCCTIALAWWQWSRFRSGSGTFQNLGYALQWPMFGAFFVIAYRKYLQYENEAIELENEELGLTTPDPHAEPKSPRRSQEEEFSALLDDFLPERPSLDVEQFNELNVQRRGSSELAKNPKHPETPDDTPTADAT</sequence>